<dbReference type="SUPFAM" id="SSF50475">
    <property type="entry name" value="FMN-binding split barrel"/>
    <property type="match status" value="1"/>
</dbReference>
<dbReference type="InterPro" id="IPR052019">
    <property type="entry name" value="F420H2_bilvrd_red/Heme_oxyg"/>
</dbReference>
<dbReference type="OrthoDB" id="3693562at2"/>
<feature type="domain" description="Pyridoxamine 5'-phosphate oxidase N-terminal" evidence="2">
    <location>
        <begin position="23"/>
        <end position="141"/>
    </location>
</feature>
<dbReference type="PANTHER" id="PTHR35176">
    <property type="entry name" value="HEME OXYGENASE HI_0854-RELATED"/>
    <property type="match status" value="1"/>
</dbReference>
<dbReference type="RefSeq" id="WP_101717116.1">
    <property type="nucleotide sequence ID" value="NZ_PJRS01000011.1"/>
</dbReference>
<reference evidence="3 4" key="1">
    <citation type="submission" date="2017-12" db="EMBL/GenBank/DDBJ databases">
        <title>The genome sequence of Caulobacter sp. 410.</title>
        <authorList>
            <person name="Gao J."/>
            <person name="Mao X."/>
            <person name="Sun J."/>
        </authorList>
    </citation>
    <scope>NUCLEOTIDE SEQUENCE [LARGE SCALE GENOMIC DNA]</scope>
    <source>
        <strain evidence="3 4">410</strain>
    </source>
</reference>
<dbReference type="GO" id="GO:0070967">
    <property type="term" value="F:coenzyme F420 binding"/>
    <property type="evidence" value="ECO:0007669"/>
    <property type="project" value="TreeGrafter"/>
</dbReference>
<comment type="caution">
    <text evidence="3">The sequence shown here is derived from an EMBL/GenBank/DDBJ whole genome shotgun (WGS) entry which is preliminary data.</text>
</comment>
<proteinExistence type="predicted"/>
<keyword evidence="1" id="KW-0560">Oxidoreductase</keyword>
<dbReference type="Pfam" id="PF01243">
    <property type="entry name" value="PNPOx_N"/>
    <property type="match status" value="1"/>
</dbReference>
<evidence type="ECO:0000313" key="4">
    <source>
        <dbReference type="Proteomes" id="UP000234479"/>
    </source>
</evidence>
<keyword evidence="4" id="KW-1185">Reference proteome</keyword>
<evidence type="ECO:0000313" key="3">
    <source>
        <dbReference type="EMBL" id="PLR27919.1"/>
    </source>
</evidence>
<dbReference type="Gene3D" id="2.30.110.10">
    <property type="entry name" value="Electron Transport, Fmn-binding Protein, Chain A"/>
    <property type="match status" value="1"/>
</dbReference>
<organism evidence="3 4">
    <name type="scientific">Caulobacter zeae</name>
    <dbReference type="NCBI Taxonomy" id="2055137"/>
    <lineage>
        <taxon>Bacteria</taxon>
        <taxon>Pseudomonadati</taxon>
        <taxon>Pseudomonadota</taxon>
        <taxon>Alphaproteobacteria</taxon>
        <taxon>Caulobacterales</taxon>
        <taxon>Caulobacteraceae</taxon>
        <taxon>Caulobacter</taxon>
    </lineage>
</organism>
<dbReference type="GO" id="GO:0005829">
    <property type="term" value="C:cytosol"/>
    <property type="evidence" value="ECO:0007669"/>
    <property type="project" value="TreeGrafter"/>
</dbReference>
<accession>A0A2N5DPE3</accession>
<sequence>MPTDSLSCSGGEAGKISAEQRRRINAILDDNQVMTLATNRPDGWPQATPVNYLHNGGLLYFVVARNSQKLANIQQDGRVSITVGGARKSQTSGLSIAAMVTEVTEGEQIAQLNTLLWNTPAGKAYSPHPGANSIAVLKATPRIISLIDYALPPGQAQTILIEEPGSRGAISGW</sequence>
<gene>
    <name evidence="3" type="ORF">SGCZBJ_06095</name>
</gene>
<evidence type="ECO:0000256" key="1">
    <source>
        <dbReference type="ARBA" id="ARBA00023002"/>
    </source>
</evidence>
<dbReference type="EMBL" id="PJRS01000011">
    <property type="protein sequence ID" value="PLR27919.1"/>
    <property type="molecule type" value="Genomic_DNA"/>
</dbReference>
<dbReference type="AlphaFoldDB" id="A0A2N5DPE3"/>
<dbReference type="InterPro" id="IPR011576">
    <property type="entry name" value="Pyridox_Oxase_N"/>
</dbReference>
<protein>
    <submittedName>
        <fullName evidence="3">Pyridoxamine 5'-phosphate oxidase</fullName>
    </submittedName>
</protein>
<name>A0A2N5DPE3_9CAUL</name>
<evidence type="ECO:0000259" key="2">
    <source>
        <dbReference type="Pfam" id="PF01243"/>
    </source>
</evidence>
<dbReference type="Proteomes" id="UP000234479">
    <property type="component" value="Unassembled WGS sequence"/>
</dbReference>
<dbReference type="PANTHER" id="PTHR35176:SF6">
    <property type="entry name" value="HEME OXYGENASE HI_0854-RELATED"/>
    <property type="match status" value="1"/>
</dbReference>
<dbReference type="GO" id="GO:0016627">
    <property type="term" value="F:oxidoreductase activity, acting on the CH-CH group of donors"/>
    <property type="evidence" value="ECO:0007669"/>
    <property type="project" value="TreeGrafter"/>
</dbReference>
<dbReference type="InterPro" id="IPR012349">
    <property type="entry name" value="Split_barrel_FMN-bd"/>
</dbReference>